<dbReference type="EMBL" id="JAHWXP010000003">
    <property type="protein sequence ID" value="MBY8337647.1"/>
    <property type="molecule type" value="Genomic_DNA"/>
</dbReference>
<evidence type="ECO:0000313" key="1">
    <source>
        <dbReference type="EMBL" id="MBY8337647.1"/>
    </source>
</evidence>
<protein>
    <submittedName>
        <fullName evidence="1">Histidine phosphatase family protein</fullName>
    </submittedName>
</protein>
<dbReference type="InterPro" id="IPR013078">
    <property type="entry name" value="His_Pase_superF_clade-1"/>
</dbReference>
<name>A0ABS7PG12_9SPHN</name>
<organism evidence="1 2">
    <name type="scientific">Alteriqipengyuania abyssalis</name>
    <dbReference type="NCBI Taxonomy" id="2860200"/>
    <lineage>
        <taxon>Bacteria</taxon>
        <taxon>Pseudomonadati</taxon>
        <taxon>Pseudomonadota</taxon>
        <taxon>Alphaproteobacteria</taxon>
        <taxon>Sphingomonadales</taxon>
        <taxon>Erythrobacteraceae</taxon>
        <taxon>Alteriqipengyuania</taxon>
    </lineage>
</organism>
<dbReference type="CDD" id="cd07067">
    <property type="entry name" value="HP_PGM_like"/>
    <property type="match status" value="1"/>
</dbReference>
<dbReference type="SUPFAM" id="SSF53254">
    <property type="entry name" value="Phosphoglycerate mutase-like"/>
    <property type="match status" value="1"/>
</dbReference>
<dbReference type="Pfam" id="PF00300">
    <property type="entry name" value="His_Phos_1"/>
    <property type="match status" value="1"/>
</dbReference>
<dbReference type="InterPro" id="IPR029033">
    <property type="entry name" value="His_PPase_superfam"/>
</dbReference>
<gene>
    <name evidence="1" type="ORF">KYN89_11405</name>
</gene>
<sequence length="191" mass="20452">MKPFALHLLRHGPPLRTGLMLGHHDEPAAPGAHSALIDHAQGLGAAEVVSSDLSRASDGARAIADARAFPLRIDPRWRELDFGAWDGKPSAALPPRQLKDFWSDPDANPPPDGERWSDLLGRVGNAIVDLDRPTIVVSHAGAMRAAVSVLTGLDHHAVWAFDLPYGALLSIRVWRGEGSEPASGQIVGLRT</sequence>
<evidence type="ECO:0000313" key="2">
    <source>
        <dbReference type="Proteomes" id="UP000759298"/>
    </source>
</evidence>
<dbReference type="Proteomes" id="UP000759298">
    <property type="component" value="Unassembled WGS sequence"/>
</dbReference>
<reference evidence="1 2" key="1">
    <citation type="submission" date="2021-07" db="EMBL/GenBank/DDBJ databases">
        <title>Alteriqipengyuania abyssalis NZ-12B nov, sp.nov isolated from deep sea sponge in pacific ocean.</title>
        <authorList>
            <person name="Tareen S."/>
            <person name="Wink J."/>
        </authorList>
    </citation>
    <scope>NUCLEOTIDE SEQUENCE [LARGE SCALE GENOMIC DNA]</scope>
    <source>
        <strain evidence="1 2">NZ-12B</strain>
    </source>
</reference>
<accession>A0ABS7PG12</accession>
<proteinExistence type="predicted"/>
<keyword evidence="2" id="KW-1185">Reference proteome</keyword>
<comment type="caution">
    <text evidence="1">The sequence shown here is derived from an EMBL/GenBank/DDBJ whole genome shotgun (WGS) entry which is preliminary data.</text>
</comment>
<dbReference type="Gene3D" id="3.40.50.1240">
    <property type="entry name" value="Phosphoglycerate mutase-like"/>
    <property type="match status" value="1"/>
</dbReference>
<dbReference type="RefSeq" id="WP_222825169.1">
    <property type="nucleotide sequence ID" value="NZ_JAHWXP010000003.1"/>
</dbReference>